<gene>
    <name evidence="4" type="ORF">ACA1_113500</name>
</gene>
<dbReference type="STRING" id="1257118.L8H497"/>
<name>L8H497_ACACF</name>
<dbReference type="PANTHER" id="PTHR31138:SF1">
    <property type="entry name" value="PDZ DOMAIN-CONTAINING PROTEIN"/>
    <property type="match status" value="1"/>
</dbReference>
<evidence type="ECO:0000313" key="4">
    <source>
        <dbReference type="EMBL" id="ELR20005.1"/>
    </source>
</evidence>
<evidence type="ECO:0000256" key="2">
    <source>
        <dbReference type="SAM" id="MobiDB-lite"/>
    </source>
</evidence>
<feature type="compositionally biased region" description="Basic and acidic residues" evidence="2">
    <location>
        <begin position="170"/>
        <end position="184"/>
    </location>
</feature>
<proteinExistence type="predicted"/>
<dbReference type="PANTHER" id="PTHR31138">
    <property type="entry name" value="CHROMOSOME 19, WHOLE GENOME SHOTGUN SEQUENCE"/>
    <property type="match status" value="1"/>
</dbReference>
<evidence type="ECO:0000259" key="3">
    <source>
        <dbReference type="Pfam" id="PF19343"/>
    </source>
</evidence>
<feature type="coiled-coil region" evidence="1">
    <location>
        <begin position="60"/>
        <end position="94"/>
    </location>
</feature>
<dbReference type="GO" id="GO:0008289">
    <property type="term" value="F:lipid binding"/>
    <property type="evidence" value="ECO:0007669"/>
    <property type="project" value="InterPro"/>
</dbReference>
<accession>L8H497</accession>
<evidence type="ECO:0000313" key="5">
    <source>
        <dbReference type="Proteomes" id="UP000011083"/>
    </source>
</evidence>
<dbReference type="KEGG" id="acan:ACA1_113500"/>
<dbReference type="InterPro" id="IPR017943">
    <property type="entry name" value="Bactericidal_perm-incr_a/b_dom"/>
</dbReference>
<evidence type="ECO:0000256" key="1">
    <source>
        <dbReference type="SAM" id="Coils"/>
    </source>
</evidence>
<keyword evidence="5" id="KW-1185">Reference proteome</keyword>
<dbReference type="OMA" id="PRYEDDT"/>
<dbReference type="RefSeq" id="XP_004342115.1">
    <property type="nucleotide sequence ID" value="XM_004342066.1"/>
</dbReference>
<sequence>MADQVPSNAEIQKTAESVKQEIEVTKMETEGLTGVGEKLLDDATKVVDSAERLVLEKNQGDKLQKLAKEGEKAAEELKEQAERLKRMQADTINQIDSDRIKDLANRLIETARLAGMEIMSSPSFRQTINDMVNLLGDIVSDSVQDTGSSTGSGAMAIDTTRLEEKAKGTARELKESESLGEAKAKAQRAAGEAQAAARDLAGRAQEKAQAVTGEIQQRAEKPAQRLARGEGEQTQNLKETVEGAVNPVLESVGAGKRVKISKAQLDSLWGRFVALMREITERERSKRVFNGLLELLRLVRDQAREVAEQTGEQVQDVGDELRNSKHLRRCLQLSRELFESFTNKKLDKLILNTNGIIEIINRDPAVRAYFDDLRDYMARILEHPELLNDDAAIERGRGLIERGRELHEEKLYGHVAMISRELRGIVESVEQDPATMRLREAMRTLVGDLMLDASGNFVYKPEVLDQLKVIIVNSVVERLKVPLPTISVEGKDLDFEVSGLVLNVSDVIPERVLIESRGKVLLDPKQMEIEGAAHGLRITMNNINIHMPDAHLWFRRKSFPKVEDEGRASLDVGGRGLDLIITLRTLAKPPNFFRVQQVECNVHNLALSLSDTRHDFLYNSLLKMFSGTVKNDIESAIEDNIRGNLDQLNVLLKHQWEKAQLSGQPLQESIRAGVEKVQKTIGTVV</sequence>
<dbReference type="AlphaFoldDB" id="L8H497"/>
<dbReference type="Gene3D" id="3.15.10.10">
    <property type="entry name" value="Bactericidal permeability-increasing protein, domain 1"/>
    <property type="match status" value="1"/>
</dbReference>
<dbReference type="Proteomes" id="UP000011083">
    <property type="component" value="Unassembled WGS sequence"/>
</dbReference>
<dbReference type="SUPFAM" id="SSF55394">
    <property type="entry name" value="Bactericidal permeability-increasing protein, BPI"/>
    <property type="match status" value="1"/>
</dbReference>
<dbReference type="Pfam" id="PF19343">
    <property type="entry name" value="HAM1_N"/>
    <property type="match status" value="1"/>
</dbReference>
<reference evidence="4 5" key="1">
    <citation type="journal article" date="2013" name="Genome Biol.">
        <title>Genome of Acanthamoeba castellanii highlights extensive lateral gene transfer and early evolution of tyrosine kinase signaling.</title>
        <authorList>
            <person name="Clarke M."/>
            <person name="Lohan A.J."/>
            <person name="Liu B."/>
            <person name="Lagkouvardos I."/>
            <person name="Roy S."/>
            <person name="Zafar N."/>
            <person name="Bertelli C."/>
            <person name="Schilde C."/>
            <person name="Kianianmomeni A."/>
            <person name="Burglin T.R."/>
            <person name="Frech C."/>
            <person name="Turcotte B."/>
            <person name="Kopec K.O."/>
            <person name="Synnott J.M."/>
            <person name="Choo C."/>
            <person name="Paponov I."/>
            <person name="Finkler A."/>
            <person name="Soon Heng Tan C."/>
            <person name="Hutchins A.P."/>
            <person name="Weinmeier T."/>
            <person name="Rattei T."/>
            <person name="Chu J.S."/>
            <person name="Gimenez G."/>
            <person name="Irimia M."/>
            <person name="Rigden D.J."/>
            <person name="Fitzpatrick D.A."/>
            <person name="Lorenzo-Morales J."/>
            <person name="Bateman A."/>
            <person name="Chiu C.H."/>
            <person name="Tang P."/>
            <person name="Hegemann P."/>
            <person name="Fromm H."/>
            <person name="Raoult D."/>
            <person name="Greub G."/>
            <person name="Miranda-Saavedra D."/>
            <person name="Chen N."/>
            <person name="Nash P."/>
            <person name="Ginger M.L."/>
            <person name="Horn M."/>
            <person name="Schaap P."/>
            <person name="Caler L."/>
            <person name="Loftus B."/>
        </authorList>
    </citation>
    <scope>NUCLEOTIDE SEQUENCE [LARGE SCALE GENOMIC DNA]</scope>
    <source>
        <strain evidence="4 5">Neff</strain>
    </source>
</reference>
<feature type="region of interest" description="Disordered" evidence="2">
    <location>
        <begin position="170"/>
        <end position="191"/>
    </location>
</feature>
<protein>
    <recommendedName>
        <fullName evidence="3">HAM1-like N-terminal domain-containing protein</fullName>
    </recommendedName>
</protein>
<feature type="domain" description="HAM1-like N-terminal" evidence="3">
    <location>
        <begin position="3"/>
        <end position="587"/>
    </location>
</feature>
<dbReference type="OrthoDB" id="19585at2759"/>
<dbReference type="EMBL" id="KB007926">
    <property type="protein sequence ID" value="ELR20005.1"/>
    <property type="molecule type" value="Genomic_DNA"/>
</dbReference>
<dbReference type="InterPro" id="IPR045967">
    <property type="entry name" value="HAM1-like_N"/>
</dbReference>
<dbReference type="VEuPathDB" id="AmoebaDB:ACA1_113500"/>
<keyword evidence="1" id="KW-0175">Coiled coil</keyword>
<dbReference type="GeneID" id="14920844"/>
<organism evidence="4 5">
    <name type="scientific">Acanthamoeba castellanii (strain ATCC 30010 / Neff)</name>
    <dbReference type="NCBI Taxonomy" id="1257118"/>
    <lineage>
        <taxon>Eukaryota</taxon>
        <taxon>Amoebozoa</taxon>
        <taxon>Discosea</taxon>
        <taxon>Longamoebia</taxon>
        <taxon>Centramoebida</taxon>
        <taxon>Acanthamoebidae</taxon>
        <taxon>Acanthamoeba</taxon>
    </lineage>
</organism>